<dbReference type="AlphaFoldDB" id="A0A9W7X2J4"/>
<dbReference type="GO" id="GO:0005615">
    <property type="term" value="C:extracellular space"/>
    <property type="evidence" value="ECO:0007669"/>
    <property type="project" value="UniProtKB-KW"/>
</dbReference>
<evidence type="ECO:0000256" key="5">
    <source>
        <dbReference type="ARBA" id="ARBA00054901"/>
    </source>
</evidence>
<reference evidence="8" key="1">
    <citation type="submission" date="2021-02" db="EMBL/GenBank/DDBJ databases">
        <title>Comparative genomics reveals that relaxation of natural selection precedes convergent phenotypic evolution of cavefish.</title>
        <authorList>
            <person name="Peng Z."/>
        </authorList>
    </citation>
    <scope>NUCLEOTIDE SEQUENCE</scope>
    <source>
        <tissue evidence="8">Muscle</tissue>
    </source>
</reference>
<dbReference type="GO" id="GO:0006955">
    <property type="term" value="P:immune response"/>
    <property type="evidence" value="ECO:0007669"/>
    <property type="project" value="InterPro"/>
</dbReference>
<comment type="similarity">
    <text evidence="2">Belongs to the intercrine alpha (chemokine CxC) family.</text>
</comment>
<evidence type="ECO:0000256" key="2">
    <source>
        <dbReference type="ARBA" id="ARBA00010665"/>
    </source>
</evidence>
<dbReference type="SMART" id="SM00199">
    <property type="entry name" value="SCY"/>
    <property type="match status" value="1"/>
</dbReference>
<dbReference type="Proteomes" id="UP001059041">
    <property type="component" value="Linkage Group LG2"/>
</dbReference>
<feature type="chain" id="PRO_5040872459" evidence="6">
    <location>
        <begin position="21"/>
        <end position="133"/>
    </location>
</feature>
<comment type="caution">
    <text evidence="8">The sequence shown here is derived from an EMBL/GenBank/DDBJ whole genome shotgun (WGS) entry which is preliminary data.</text>
</comment>
<keyword evidence="3" id="KW-0202">Cytokine</keyword>
<evidence type="ECO:0000256" key="4">
    <source>
        <dbReference type="ARBA" id="ARBA00022525"/>
    </source>
</evidence>
<comment type="subcellular location">
    <subcellularLocation>
        <location evidence="1">Secreted</location>
    </subcellularLocation>
</comment>
<organism evidence="8 9">
    <name type="scientific">Triplophysa rosa</name>
    <name type="common">Cave loach</name>
    <dbReference type="NCBI Taxonomy" id="992332"/>
    <lineage>
        <taxon>Eukaryota</taxon>
        <taxon>Metazoa</taxon>
        <taxon>Chordata</taxon>
        <taxon>Craniata</taxon>
        <taxon>Vertebrata</taxon>
        <taxon>Euteleostomi</taxon>
        <taxon>Actinopterygii</taxon>
        <taxon>Neopterygii</taxon>
        <taxon>Teleostei</taxon>
        <taxon>Ostariophysi</taxon>
        <taxon>Cypriniformes</taxon>
        <taxon>Nemacheilidae</taxon>
        <taxon>Triplophysa</taxon>
    </lineage>
</organism>
<comment type="function">
    <text evidence="5">Ligand for cxcr3.2. Chemotactic for macrophages.</text>
</comment>
<dbReference type="CDD" id="cd00273">
    <property type="entry name" value="Chemokine_CXC"/>
    <property type="match status" value="1"/>
</dbReference>
<feature type="signal peptide" evidence="6">
    <location>
        <begin position="1"/>
        <end position="20"/>
    </location>
</feature>
<dbReference type="PRINTS" id="PR00437">
    <property type="entry name" value="SMALLCYTKCXC"/>
</dbReference>
<dbReference type="Pfam" id="PF00048">
    <property type="entry name" value="IL8"/>
    <property type="match status" value="1"/>
</dbReference>
<name>A0A9W7X2J4_TRIRA</name>
<evidence type="ECO:0000256" key="1">
    <source>
        <dbReference type="ARBA" id="ARBA00004613"/>
    </source>
</evidence>
<dbReference type="InterPro" id="IPR033899">
    <property type="entry name" value="CXC_Chemokine_domain"/>
</dbReference>
<keyword evidence="6" id="KW-0732">Signal</keyword>
<dbReference type="InterPro" id="IPR001089">
    <property type="entry name" value="Chemokine_CXC"/>
</dbReference>
<feature type="domain" description="Chemokine interleukin-8-like" evidence="7">
    <location>
        <begin position="25"/>
        <end position="87"/>
    </location>
</feature>
<dbReference type="GO" id="GO:0006952">
    <property type="term" value="P:defense response"/>
    <property type="evidence" value="ECO:0007669"/>
    <property type="project" value="InterPro"/>
</dbReference>
<dbReference type="Gene3D" id="2.40.50.40">
    <property type="match status" value="1"/>
</dbReference>
<keyword evidence="9" id="KW-1185">Reference proteome</keyword>
<dbReference type="GO" id="GO:0042056">
    <property type="term" value="F:chemoattractant activity"/>
    <property type="evidence" value="ECO:0007669"/>
    <property type="project" value="UniProtKB-ARBA"/>
</dbReference>
<evidence type="ECO:0000256" key="3">
    <source>
        <dbReference type="ARBA" id="ARBA00022514"/>
    </source>
</evidence>
<dbReference type="PRINTS" id="PR00436">
    <property type="entry name" value="INTERLEUKIN8"/>
</dbReference>
<evidence type="ECO:0000313" key="9">
    <source>
        <dbReference type="Proteomes" id="UP001059041"/>
    </source>
</evidence>
<dbReference type="InterPro" id="IPR036048">
    <property type="entry name" value="Interleukin_8-like_sf"/>
</dbReference>
<evidence type="ECO:0000259" key="7">
    <source>
        <dbReference type="SMART" id="SM00199"/>
    </source>
</evidence>
<keyword evidence="4" id="KW-0964">Secreted</keyword>
<dbReference type="EMBL" id="JAFHDT010000002">
    <property type="protein sequence ID" value="KAI7812600.1"/>
    <property type="molecule type" value="Genomic_DNA"/>
</dbReference>
<evidence type="ECO:0000313" key="8">
    <source>
        <dbReference type="EMBL" id="KAI7812600.1"/>
    </source>
</evidence>
<dbReference type="GO" id="GO:0008009">
    <property type="term" value="F:chemokine activity"/>
    <property type="evidence" value="ECO:0007669"/>
    <property type="project" value="InterPro"/>
</dbReference>
<evidence type="ECO:0000256" key="6">
    <source>
        <dbReference type="SAM" id="SignalP"/>
    </source>
</evidence>
<dbReference type="SUPFAM" id="SSF54117">
    <property type="entry name" value="Interleukin 8-like chemokines"/>
    <property type="match status" value="1"/>
</dbReference>
<accession>A0A9W7X2J4</accession>
<dbReference type="InterPro" id="IPR001811">
    <property type="entry name" value="Chemokine_IL8-like_dom"/>
</dbReference>
<gene>
    <name evidence="8" type="ORF">IRJ41_005232</name>
</gene>
<sequence>MRTVTAFVLLACLIALGVNGQDRSKGRCICADIGVNIVLRKNIEKVEIIPPSASCERQEIIVTLKNGAGQKCMNPESKFTKNIILRTLEKHTASCPIKSALESEESRPLHYERFNKMSIYVIININVRGMLAY</sequence>
<protein>
    <submittedName>
        <fullName evidence="8">C-X-C motif chemokine 11-like</fullName>
    </submittedName>
</protein>
<dbReference type="FunFam" id="2.40.50.40:FF:000004">
    <property type="entry name" value="C-X-C motif chemokine"/>
    <property type="match status" value="1"/>
</dbReference>
<proteinExistence type="inferred from homology"/>